<evidence type="ECO:0000313" key="4">
    <source>
        <dbReference type="Proteomes" id="UP000271291"/>
    </source>
</evidence>
<name>A0A3S9ZKN5_STRGD</name>
<dbReference type="Gene3D" id="1.25.40.10">
    <property type="entry name" value="Tetratricopeptide repeat domain"/>
    <property type="match status" value="1"/>
</dbReference>
<protein>
    <submittedName>
        <fullName evidence="2">Helix-turn-helix domain-containing protein</fullName>
    </submittedName>
    <submittedName>
        <fullName evidence="3">Transcriptional regulator</fullName>
    </submittedName>
</protein>
<dbReference type="Proteomes" id="UP000501753">
    <property type="component" value="Chromosome"/>
</dbReference>
<gene>
    <name evidence="3" type="ORF">DDJ31_06825</name>
    <name evidence="2" type="ORF">ELQ87_32435</name>
</gene>
<dbReference type="InterPro" id="IPR010982">
    <property type="entry name" value="Lambda_DNA-bd_dom_sf"/>
</dbReference>
<dbReference type="Pfam" id="PF13560">
    <property type="entry name" value="HTH_31"/>
    <property type="match status" value="1"/>
</dbReference>
<dbReference type="Gene3D" id="1.10.260.40">
    <property type="entry name" value="lambda repressor-like DNA-binding domains"/>
    <property type="match status" value="1"/>
</dbReference>
<organism evidence="2 4">
    <name type="scientific">Streptomyces griseoviridis</name>
    <dbReference type="NCBI Taxonomy" id="45398"/>
    <lineage>
        <taxon>Bacteria</taxon>
        <taxon>Bacillati</taxon>
        <taxon>Actinomycetota</taxon>
        <taxon>Actinomycetes</taxon>
        <taxon>Kitasatosporales</taxon>
        <taxon>Streptomycetaceae</taxon>
        <taxon>Streptomyces</taxon>
    </lineage>
</organism>
<dbReference type="SUPFAM" id="SSF48452">
    <property type="entry name" value="TPR-like"/>
    <property type="match status" value="1"/>
</dbReference>
<dbReference type="GO" id="GO:0003677">
    <property type="term" value="F:DNA binding"/>
    <property type="evidence" value="ECO:0007669"/>
    <property type="project" value="InterPro"/>
</dbReference>
<sequence>MAQRVGFAPEEETGNARFALFRSAVCRTLNRVAPGCGRRVTEVEVLQESWEFGPELRRRRMAAGLSLQQLGQRVHYSKSQLSKVERELKRPTPELARLCDTELGARGAPTRLVPVRGSQPSLPGPESDDEVWLMQLRKDGSSSFQPVTRRDVIAGAASALTLGATDPRVLPPVPGGAETLVEASRMLFDQFRRLGQVSGPAGVLPSLIAQTHSLEQFARCSGPRARRDLLLLASRYAEYAGWMAQESGDDTAAIWWTERAVQLAAAGRDTVLAAYAQVRRSLISLYRGDVEDAAQLAEHALHSDASARVRGLAAQHLAQARAVEGDYDSCMRSLDRSRDLLERSCVETGQPVLGASHVPDVVSMFTGWCLYDLGRPREAAVHLDTETARIPAHAFRTRARYGVRRALAHAAAGDVDHACAITAEVLPSVRLIHSSTVRSDLHRLFRTLGRHARQRSVRALVPDLTDALTSRTT</sequence>
<evidence type="ECO:0000313" key="3">
    <source>
        <dbReference type="EMBL" id="QCN84735.1"/>
    </source>
</evidence>
<evidence type="ECO:0000313" key="2">
    <source>
        <dbReference type="EMBL" id="AZS88425.1"/>
    </source>
</evidence>
<dbReference type="InterPro" id="IPR011990">
    <property type="entry name" value="TPR-like_helical_dom_sf"/>
</dbReference>
<evidence type="ECO:0000259" key="1">
    <source>
        <dbReference type="PROSITE" id="PS50943"/>
    </source>
</evidence>
<dbReference type="AlphaFoldDB" id="A0A3S9ZKN5"/>
<dbReference type="InterPro" id="IPR001387">
    <property type="entry name" value="Cro/C1-type_HTH"/>
</dbReference>
<dbReference type="KEGG" id="sgd:ELQ87_32435"/>
<dbReference type="EMBL" id="CP034687">
    <property type="protein sequence ID" value="AZS88425.1"/>
    <property type="molecule type" value="Genomic_DNA"/>
</dbReference>
<dbReference type="SMART" id="SM00530">
    <property type="entry name" value="HTH_XRE"/>
    <property type="match status" value="1"/>
</dbReference>
<dbReference type="CDD" id="cd00093">
    <property type="entry name" value="HTH_XRE"/>
    <property type="match status" value="1"/>
</dbReference>
<reference evidence="3 5" key="1">
    <citation type="submission" date="2018-04" db="EMBL/GenBank/DDBJ databases">
        <title>Complete genome sequences of Streptomyces griseoviridis K61 and characterization of antagonistic properties of biological control agents.</title>
        <authorList>
            <person name="Mariita R.M."/>
            <person name="Sello J.K."/>
        </authorList>
    </citation>
    <scope>NUCLEOTIDE SEQUENCE [LARGE SCALE GENOMIC DNA]</scope>
    <source>
        <strain evidence="3 5">K61</strain>
    </source>
</reference>
<accession>A0A3S9ZKN5</accession>
<keyword evidence="5" id="KW-1185">Reference proteome</keyword>
<dbReference type="SUPFAM" id="SSF47413">
    <property type="entry name" value="lambda repressor-like DNA-binding domains"/>
    <property type="match status" value="1"/>
</dbReference>
<dbReference type="EMBL" id="CP029078">
    <property type="protein sequence ID" value="QCN84735.1"/>
    <property type="molecule type" value="Genomic_DNA"/>
</dbReference>
<dbReference type="OrthoDB" id="5184419at2"/>
<evidence type="ECO:0000313" key="5">
    <source>
        <dbReference type="Proteomes" id="UP000501753"/>
    </source>
</evidence>
<dbReference type="Proteomes" id="UP000271291">
    <property type="component" value="Chromosome"/>
</dbReference>
<proteinExistence type="predicted"/>
<dbReference type="PROSITE" id="PS50943">
    <property type="entry name" value="HTH_CROC1"/>
    <property type="match status" value="1"/>
</dbReference>
<reference evidence="2 4" key="2">
    <citation type="submission" date="2018-12" db="EMBL/GenBank/DDBJ databases">
        <title>Streptomyces griseoviridis F1-27 complete genome.</title>
        <authorList>
            <person name="Mariita R.M."/>
            <person name="Sello J.K."/>
        </authorList>
    </citation>
    <scope>NUCLEOTIDE SEQUENCE [LARGE SCALE GENOMIC DNA]</scope>
    <source>
        <strain evidence="2 4">F1-27</strain>
    </source>
</reference>
<feature type="domain" description="HTH cro/C1-type" evidence="1">
    <location>
        <begin position="56"/>
        <end position="106"/>
    </location>
</feature>